<proteinExistence type="predicted"/>
<comment type="subcellular location">
    <subcellularLocation>
        <location evidence="1">Virion</location>
    </subcellularLocation>
</comment>
<evidence type="ECO:0000259" key="3">
    <source>
        <dbReference type="Pfam" id="PF05065"/>
    </source>
</evidence>
<dbReference type="Pfam" id="PF05065">
    <property type="entry name" value="Phage_capsid"/>
    <property type="match status" value="1"/>
</dbReference>
<accession>A0ABR6SUA8</accession>
<dbReference type="InterPro" id="IPR024455">
    <property type="entry name" value="Phage_capsid"/>
</dbReference>
<feature type="compositionally biased region" description="Basic and acidic residues" evidence="2">
    <location>
        <begin position="54"/>
        <end position="98"/>
    </location>
</feature>
<name>A0ABR6SUA8_9LIST</name>
<dbReference type="SUPFAM" id="SSF56563">
    <property type="entry name" value="Major capsid protein gp5"/>
    <property type="match status" value="1"/>
</dbReference>
<feature type="domain" description="Phage capsid-like C-terminal" evidence="3">
    <location>
        <begin position="139"/>
        <end position="365"/>
    </location>
</feature>
<evidence type="ECO:0000256" key="1">
    <source>
        <dbReference type="ARBA" id="ARBA00004328"/>
    </source>
</evidence>
<dbReference type="NCBIfam" id="TIGR01554">
    <property type="entry name" value="major_cap_HK97"/>
    <property type="match status" value="1"/>
</dbReference>
<protein>
    <submittedName>
        <fullName evidence="4">Phage major capsid protein</fullName>
    </submittedName>
</protein>
<comment type="caution">
    <text evidence="4">The sequence shown here is derived from an EMBL/GenBank/DDBJ whole genome shotgun (WGS) entry which is preliminary data.</text>
</comment>
<evidence type="ECO:0000256" key="2">
    <source>
        <dbReference type="SAM" id="MobiDB-lite"/>
    </source>
</evidence>
<evidence type="ECO:0000313" key="4">
    <source>
        <dbReference type="EMBL" id="MBC1508988.1"/>
    </source>
</evidence>
<dbReference type="Proteomes" id="UP000587800">
    <property type="component" value="Unassembled WGS sequence"/>
</dbReference>
<keyword evidence="5" id="KW-1185">Reference proteome</keyword>
<feature type="region of interest" description="Disordered" evidence="2">
    <location>
        <begin position="42"/>
        <end position="111"/>
    </location>
</feature>
<reference evidence="4 5" key="1">
    <citation type="submission" date="2020-03" db="EMBL/GenBank/DDBJ databases">
        <title>Soil Listeria distribution.</title>
        <authorList>
            <person name="Liao J."/>
            <person name="Wiedmann M."/>
        </authorList>
    </citation>
    <scope>NUCLEOTIDE SEQUENCE [LARGE SCALE GENOMIC DNA]</scope>
    <source>
        <strain evidence="4 5">FSL L7-1515</strain>
    </source>
</reference>
<dbReference type="RefSeq" id="WP_185395491.1">
    <property type="nucleotide sequence ID" value="NZ_JAASTU010000002.1"/>
</dbReference>
<organism evidence="4 5">
    <name type="scientific">Listeria immobilis</name>
    <dbReference type="NCBI Taxonomy" id="2713502"/>
    <lineage>
        <taxon>Bacteria</taxon>
        <taxon>Bacillati</taxon>
        <taxon>Bacillota</taxon>
        <taxon>Bacilli</taxon>
        <taxon>Bacillales</taxon>
        <taxon>Listeriaceae</taxon>
        <taxon>Listeria</taxon>
    </lineage>
</organism>
<dbReference type="EMBL" id="JAASUB010000004">
    <property type="protein sequence ID" value="MBC1508988.1"/>
    <property type="molecule type" value="Genomic_DNA"/>
</dbReference>
<gene>
    <name evidence="4" type="ORF">HCJ59_03545</name>
</gene>
<dbReference type="InterPro" id="IPR054612">
    <property type="entry name" value="Phage_capsid-like_C"/>
</dbReference>
<evidence type="ECO:0000313" key="5">
    <source>
        <dbReference type="Proteomes" id="UP000587800"/>
    </source>
</evidence>
<sequence>MALKQLMIQKKLDSKRGELEELETRSKSFKEQEDVLTRALEEAKTEEEVNTVEKSVDELESEKEKLEKERDELTAKIKELEKELEEANNKPNTSKEDEEKGEDEERMGKYKDKEVRSAVNTFIRTKGQTRAGLVSTDAGVIIPEEIIYSPEKEVKTVTNLAELVSKTKVSTASGKYPILKRATARLNSVPELEANPQLAKPEFEQINWEVITYRGAIPISQESIDDAAVDLVSIVSENAQEQKINTTNYAISEVLKTFTAKAVTDTDDIKQILNVTLDPAYERNAVVSQSFLQWVDTLKDSDGQYILHRDITSPSGTSLFGIKLEVVNDELLGLAGEAHAFLGDLKRAVLFADRVDITARWVDNEIYGQYLQVGTRFDVKQADSNAGYFLTFTQGA</sequence>
<dbReference type="Gene3D" id="1.10.287.1490">
    <property type="match status" value="1"/>
</dbReference>